<feature type="region of interest" description="Disordered" evidence="1">
    <location>
        <begin position="167"/>
        <end position="189"/>
    </location>
</feature>
<reference evidence="2 3" key="1">
    <citation type="submission" date="2023-02" db="EMBL/GenBank/DDBJ databases">
        <title>LHISI_Scaffold_Assembly.</title>
        <authorList>
            <person name="Stuart O.P."/>
            <person name="Cleave R."/>
            <person name="Magrath M.J.L."/>
            <person name="Mikheyev A.S."/>
        </authorList>
    </citation>
    <scope>NUCLEOTIDE SEQUENCE [LARGE SCALE GENOMIC DNA]</scope>
    <source>
        <strain evidence="2">Daus_M_001</strain>
        <tissue evidence="2">Leg muscle</tissue>
    </source>
</reference>
<protein>
    <submittedName>
        <fullName evidence="2">Uncharacterized protein</fullName>
    </submittedName>
</protein>
<dbReference type="EMBL" id="JARBHB010000011">
    <property type="protein sequence ID" value="KAJ8873149.1"/>
    <property type="molecule type" value="Genomic_DNA"/>
</dbReference>
<accession>A0ABQ9GMA8</accession>
<dbReference type="Gene3D" id="3.30.420.10">
    <property type="entry name" value="Ribonuclease H-like superfamily/Ribonuclease H"/>
    <property type="match status" value="1"/>
</dbReference>
<evidence type="ECO:0000313" key="2">
    <source>
        <dbReference type="EMBL" id="KAJ8873149.1"/>
    </source>
</evidence>
<proteinExistence type="predicted"/>
<gene>
    <name evidence="2" type="ORF">PR048_026766</name>
</gene>
<name>A0ABQ9GMA8_9NEOP</name>
<organism evidence="2 3">
    <name type="scientific">Dryococelus australis</name>
    <dbReference type="NCBI Taxonomy" id="614101"/>
    <lineage>
        <taxon>Eukaryota</taxon>
        <taxon>Metazoa</taxon>
        <taxon>Ecdysozoa</taxon>
        <taxon>Arthropoda</taxon>
        <taxon>Hexapoda</taxon>
        <taxon>Insecta</taxon>
        <taxon>Pterygota</taxon>
        <taxon>Neoptera</taxon>
        <taxon>Polyneoptera</taxon>
        <taxon>Phasmatodea</taxon>
        <taxon>Verophasmatodea</taxon>
        <taxon>Anareolatae</taxon>
        <taxon>Phasmatidae</taxon>
        <taxon>Eurycanthinae</taxon>
        <taxon>Dryococelus</taxon>
    </lineage>
</organism>
<dbReference type="Proteomes" id="UP001159363">
    <property type="component" value="Chromosome 10"/>
</dbReference>
<comment type="caution">
    <text evidence="2">The sequence shown here is derived from an EMBL/GenBank/DDBJ whole genome shotgun (WGS) entry which is preliminary data.</text>
</comment>
<sequence>MNSHHDKPGSIPGGISPGFSHLVIVPDDDAGRWVFSGISLYRRYFIPALLHTHLASPSSLLNSIASFNSSSRENFSQVCSECNCVMRGCSILLEPIIVSNSKTMKLRNKPPSKHVQLPSRVDGVPQAVLSSGHLMSSTSGSGRQDGAQSLQHPGLIYDISDLVLDPPGSADPSKNPLSRASRGPRLGPRVERFRGWAGSVEVVDPGIDVASPRVSLSWGSIRACRKELLSVWCQMVLGIERPQVSKTMRPTYVLNNVLSQHNTPHLPPNHTPYDKSPIPTSSGHLRGADAAPHHASHGVDTMRVRMRATIPLTVTQAVTRAEDRSYLEKEGDAMAWAGPTLVPPIPHATRAKQRKCNTAAAMRKQATGKFKFQLRSLTLTTLSRGLSLRVELAIFMVPAENETPINEELAPCQSIAPRDPSNENILARPLKPSASLGGGAGVAVTSARSAVNHSQPPGDVTASGSACEEGRFEVDHPHKTDTSVDLRGRHTLQAGVEPVDKKMARGTELSDFDMVQIVGCYLSGLSSQAIARKRPTDLDISDEQLHISPITTSNKARLLRWCLDRRNLTLEQWNSVLWSDESRLTLFRSDGRVWVWRLPGERLLPECIVQTRKFGGGGVMVYGCFTAYGVGPLVFVRGSMNTEA</sequence>
<evidence type="ECO:0000313" key="3">
    <source>
        <dbReference type="Proteomes" id="UP001159363"/>
    </source>
</evidence>
<feature type="region of interest" description="Disordered" evidence="1">
    <location>
        <begin position="278"/>
        <end position="297"/>
    </location>
</feature>
<evidence type="ECO:0000256" key="1">
    <source>
        <dbReference type="SAM" id="MobiDB-lite"/>
    </source>
</evidence>
<keyword evidence="3" id="KW-1185">Reference proteome</keyword>
<dbReference type="InterPro" id="IPR036397">
    <property type="entry name" value="RNaseH_sf"/>
</dbReference>